<evidence type="ECO:0000256" key="9">
    <source>
        <dbReference type="ARBA" id="ARBA00022837"/>
    </source>
</evidence>
<dbReference type="InterPro" id="IPR023214">
    <property type="entry name" value="HAD_sf"/>
</dbReference>
<evidence type="ECO:0000256" key="7">
    <source>
        <dbReference type="ARBA" id="ARBA00022723"/>
    </source>
</evidence>
<dbReference type="SFLD" id="SFLDG00002">
    <property type="entry name" value="C1.7:_P-type_atpase_like"/>
    <property type="match status" value="1"/>
</dbReference>
<feature type="transmembrane region" description="Helical" evidence="16">
    <location>
        <begin position="840"/>
        <end position="859"/>
    </location>
</feature>
<evidence type="ECO:0000256" key="10">
    <source>
        <dbReference type="ARBA" id="ARBA00022840"/>
    </source>
</evidence>
<dbReference type="SUPFAM" id="SSF81665">
    <property type="entry name" value="Calcium ATPase, transmembrane domain M"/>
    <property type="match status" value="1"/>
</dbReference>
<dbReference type="PANTHER" id="PTHR24093">
    <property type="entry name" value="CATION TRANSPORTING ATPASE"/>
    <property type="match status" value="1"/>
</dbReference>
<dbReference type="GO" id="GO:0012505">
    <property type="term" value="C:endomembrane system"/>
    <property type="evidence" value="ECO:0007669"/>
    <property type="project" value="UniProtKB-SubCell"/>
</dbReference>
<evidence type="ECO:0000256" key="3">
    <source>
        <dbReference type="ARBA" id="ARBA00022448"/>
    </source>
</evidence>
<dbReference type="PROSITE" id="PS00154">
    <property type="entry name" value="ATPASE_E1_E2"/>
    <property type="match status" value="1"/>
</dbReference>
<dbReference type="InterPro" id="IPR059000">
    <property type="entry name" value="ATPase_P-type_domA"/>
</dbReference>
<dbReference type="Pfam" id="PF13246">
    <property type="entry name" value="Cation_ATPase"/>
    <property type="match status" value="1"/>
</dbReference>
<dbReference type="Gene3D" id="1.20.1110.10">
    <property type="entry name" value="Calcium-transporting ATPase, transmembrane domain"/>
    <property type="match status" value="1"/>
</dbReference>
<dbReference type="NCBIfam" id="TIGR01517">
    <property type="entry name" value="ATPase-IIB_Ca"/>
    <property type="match status" value="1"/>
</dbReference>
<dbReference type="InterPro" id="IPR036412">
    <property type="entry name" value="HAD-like_sf"/>
</dbReference>
<dbReference type="Pfam" id="PF00689">
    <property type="entry name" value="Cation_ATPase_C"/>
    <property type="match status" value="1"/>
</dbReference>
<evidence type="ECO:0000256" key="11">
    <source>
        <dbReference type="ARBA" id="ARBA00022842"/>
    </source>
</evidence>
<dbReference type="NCBIfam" id="TIGR01494">
    <property type="entry name" value="ATPase_P-type"/>
    <property type="match status" value="3"/>
</dbReference>
<keyword evidence="6 16" id="KW-0812">Transmembrane</keyword>
<dbReference type="GO" id="GO:0005524">
    <property type="term" value="F:ATP binding"/>
    <property type="evidence" value="ECO:0007669"/>
    <property type="project" value="UniProtKB-KW"/>
</dbReference>
<evidence type="ECO:0000256" key="4">
    <source>
        <dbReference type="ARBA" id="ARBA00022553"/>
    </source>
</evidence>
<dbReference type="Gene3D" id="3.40.50.1000">
    <property type="entry name" value="HAD superfamily/HAD-like"/>
    <property type="match status" value="1"/>
</dbReference>
<dbReference type="PANTHER" id="PTHR24093:SF506">
    <property type="entry name" value="CATION-TRANSPORTING ATPASE PMA1"/>
    <property type="match status" value="1"/>
</dbReference>
<name>A0AA48KXE0_9FIRM</name>
<comment type="subcellular location">
    <subcellularLocation>
        <location evidence="1">Endomembrane system</location>
        <topology evidence="1">Multi-pass membrane protein</topology>
    </subcellularLocation>
</comment>
<keyword evidence="5" id="KW-0109">Calcium transport</keyword>
<sequence length="869" mass="95719">MNWQSMKIEEVLKNLNTDIDKGLDANEVKKRQRIYGKNLIEEEREINFFKKIIEQFSDFMVITLFIAAGISFIVSVVNKNNDYIDSIIILLIVFINAIIGITQEKNAEKAINSLKKLSETPIKVLRSGIEQRVISENIVPGDILLLETGDLICADARLIKTQKLKTEESALTGESLSVSKNENTIFDEKTPIYKIKNMIFSSSFVTSGRSIAVVTATGMKTQVGKIAKLINKNSTPPTPLQTQLNETGKMLSMATMIICCIVFILGLIQKADILEIFMIAVSLAVAAIPEGLPFVVTLALASGVKRMAKKNAIIRKPNSVEALGNANVICTDKTGTLTQNKMSVIEIRNIKGIINDNDAKEIINCSVLCNNAKQKISCISGEPTEKALLEKAIELNISKNSLEKEMPRIKEIPFDSSRKIMTTVHKTKNRFITITKGAPDFLLELCTKYKKGEQVFNLSKNSLKDIKNNYEIMASRALRVLAMAYKETTIENTNENNFTFLGLVGIADPIRSGARKAVRLCKEAHVKPVMITGDHILTAKAVARELEIIKKDSEAISGSQLDKIGQKDLEKNIFSYSLFARVLPEHKMRIVKAFQSRNAIVIMTGDGVNDGPALKAANIGCAMGISGTDVAKSVSDMVLTDDNFSTIVETICQGRGIYENIKKTIHFLLSTNIGEIVVIFCACLFHLPAPLLAIHLLWINFVTDSFPALALGMDPIESNIIKTKPSDPSQKILSGTMGLNIMTEGLGIGITAIIVFIIGSNLFDNYPLEPIVGRTMAFVSLGLSQLIHAFNVRSKKSIFKTGILTNKKLVAAVIFCAILQIIVTLIPVLNTIFKTVNLDFPQWCIVLAATTIPIIISEIEKFAIRNKYA</sequence>
<evidence type="ECO:0000256" key="6">
    <source>
        <dbReference type="ARBA" id="ARBA00022692"/>
    </source>
</evidence>
<keyword evidence="13 16" id="KW-1133">Transmembrane helix</keyword>
<dbReference type="InterPro" id="IPR023299">
    <property type="entry name" value="ATPase_P-typ_cyto_dom_N"/>
</dbReference>
<dbReference type="InterPro" id="IPR044492">
    <property type="entry name" value="P_typ_ATPase_HD_dom"/>
</dbReference>
<dbReference type="PRINTS" id="PR00119">
    <property type="entry name" value="CATATPASE"/>
</dbReference>
<feature type="transmembrane region" description="Helical" evidence="16">
    <location>
        <begin position="274"/>
        <end position="301"/>
    </location>
</feature>
<protein>
    <recommendedName>
        <fullName evidence="2">P-type Ca(2+) transporter</fullName>
        <ecNumber evidence="2">7.2.2.10</ecNumber>
    </recommendedName>
</protein>
<evidence type="ECO:0000259" key="17">
    <source>
        <dbReference type="SMART" id="SM00831"/>
    </source>
</evidence>
<feature type="transmembrane region" description="Helical" evidence="16">
    <location>
        <begin position="59"/>
        <end position="77"/>
    </location>
</feature>
<feature type="transmembrane region" description="Helical" evidence="16">
    <location>
        <begin position="809"/>
        <end position="828"/>
    </location>
</feature>
<dbReference type="AlphaFoldDB" id="A0AA48KXE0"/>
<accession>A0AA48KXE0</accession>
<dbReference type="FunFam" id="3.40.50.1000:FF:000001">
    <property type="entry name" value="Phospholipid-transporting ATPase IC"/>
    <property type="match status" value="1"/>
</dbReference>
<keyword evidence="8" id="KW-0547">Nucleotide-binding</keyword>
<keyword evidence="7" id="KW-0479">Metal-binding</keyword>
<organism evidence="18">
    <name type="scientific">Candidatus Improbicoccus pseudotrichonymphae</name>
    <dbReference type="NCBI Taxonomy" id="3033792"/>
    <lineage>
        <taxon>Bacteria</taxon>
        <taxon>Bacillati</taxon>
        <taxon>Bacillota</taxon>
        <taxon>Clostridia</taxon>
        <taxon>Candidatus Improbicoccus</taxon>
    </lineage>
</organism>
<evidence type="ECO:0000256" key="8">
    <source>
        <dbReference type="ARBA" id="ARBA00022741"/>
    </source>
</evidence>
<keyword evidence="3" id="KW-0813">Transport</keyword>
<dbReference type="InterPro" id="IPR006068">
    <property type="entry name" value="ATPase_P-typ_cation-transptr_C"/>
</dbReference>
<keyword evidence="11" id="KW-0460">Magnesium</keyword>
<dbReference type="SUPFAM" id="SSF56784">
    <property type="entry name" value="HAD-like"/>
    <property type="match status" value="1"/>
</dbReference>
<dbReference type="GO" id="GO:0016887">
    <property type="term" value="F:ATP hydrolysis activity"/>
    <property type="evidence" value="ECO:0007669"/>
    <property type="project" value="InterPro"/>
</dbReference>
<proteinExistence type="predicted"/>
<keyword evidence="15 16" id="KW-0472">Membrane</keyword>
<feature type="transmembrane region" description="Helical" evidence="16">
    <location>
        <begin position="732"/>
        <end position="759"/>
    </location>
</feature>
<dbReference type="InterPro" id="IPR004014">
    <property type="entry name" value="ATPase_P-typ_cation-transptr_N"/>
</dbReference>
<dbReference type="Pfam" id="PF00690">
    <property type="entry name" value="Cation_ATPase_N"/>
    <property type="match status" value="1"/>
</dbReference>
<dbReference type="FunFam" id="2.70.150.10:FF:000160">
    <property type="entry name" value="Sarcoplasmic/endoplasmic reticulum calcium ATPase 1"/>
    <property type="match status" value="1"/>
</dbReference>
<dbReference type="InterPro" id="IPR008250">
    <property type="entry name" value="ATPase_P-typ_transduc_dom_A_sf"/>
</dbReference>
<dbReference type="EC" id="7.2.2.10" evidence="2"/>
<feature type="transmembrane region" description="Helical" evidence="16">
    <location>
        <begin position="250"/>
        <end position="268"/>
    </location>
</feature>
<keyword evidence="10" id="KW-0067">ATP-binding</keyword>
<dbReference type="InterPro" id="IPR023298">
    <property type="entry name" value="ATPase_P-typ_TM_dom_sf"/>
</dbReference>
<keyword evidence="9" id="KW-0106">Calcium</keyword>
<evidence type="ECO:0000256" key="16">
    <source>
        <dbReference type="SAM" id="Phobius"/>
    </source>
</evidence>
<dbReference type="SFLD" id="SFLDF00027">
    <property type="entry name" value="p-type_atpase"/>
    <property type="match status" value="1"/>
</dbReference>
<evidence type="ECO:0000256" key="1">
    <source>
        <dbReference type="ARBA" id="ARBA00004127"/>
    </source>
</evidence>
<evidence type="ECO:0000256" key="12">
    <source>
        <dbReference type="ARBA" id="ARBA00022967"/>
    </source>
</evidence>
<evidence type="ECO:0000256" key="14">
    <source>
        <dbReference type="ARBA" id="ARBA00023065"/>
    </source>
</evidence>
<dbReference type="SUPFAM" id="SSF81660">
    <property type="entry name" value="Metal cation-transporting ATPase, ATP-binding domain N"/>
    <property type="match status" value="1"/>
</dbReference>
<evidence type="ECO:0000256" key="5">
    <source>
        <dbReference type="ARBA" id="ARBA00022568"/>
    </source>
</evidence>
<feature type="domain" description="Cation-transporting P-type ATPase N-terminal" evidence="17">
    <location>
        <begin position="2"/>
        <end position="76"/>
    </location>
</feature>
<dbReference type="InterPro" id="IPR001757">
    <property type="entry name" value="P_typ_ATPase"/>
</dbReference>
<dbReference type="GO" id="GO:0005388">
    <property type="term" value="F:P-type calcium transporter activity"/>
    <property type="evidence" value="ECO:0007669"/>
    <property type="project" value="UniProtKB-EC"/>
</dbReference>
<feature type="transmembrane region" description="Helical" evidence="16">
    <location>
        <begin position="83"/>
        <end position="101"/>
    </location>
</feature>
<dbReference type="SMART" id="SM00831">
    <property type="entry name" value="Cation_ATPase_N"/>
    <property type="match status" value="1"/>
</dbReference>
<evidence type="ECO:0000256" key="2">
    <source>
        <dbReference type="ARBA" id="ARBA00012790"/>
    </source>
</evidence>
<evidence type="ECO:0000256" key="15">
    <source>
        <dbReference type="ARBA" id="ARBA00023136"/>
    </source>
</evidence>
<keyword evidence="14" id="KW-0406">Ion transport</keyword>
<dbReference type="SFLD" id="SFLDS00003">
    <property type="entry name" value="Haloacid_Dehalogenase"/>
    <property type="match status" value="1"/>
</dbReference>
<dbReference type="EMBL" id="AP027924">
    <property type="protein sequence ID" value="BED92308.1"/>
    <property type="molecule type" value="Genomic_DNA"/>
</dbReference>
<evidence type="ECO:0000313" key="18">
    <source>
        <dbReference type="EMBL" id="BED92308.1"/>
    </source>
</evidence>
<dbReference type="KEGG" id="ips:CfP315_0930"/>
<dbReference type="Gene3D" id="2.70.150.10">
    <property type="entry name" value="Calcium-transporting ATPase, cytoplasmic transduction domain A"/>
    <property type="match status" value="1"/>
</dbReference>
<reference evidence="18" key="1">
    <citation type="journal article" date="2023" name="ISME J.">
        <title>Emergence of putative energy parasites within Clostridia revealed by genome analysis of a novel endosymbiotic clade.</title>
        <authorList>
            <person name="Takahashi K."/>
            <person name="Kuwahara H."/>
            <person name="Horikawa Y."/>
            <person name="Izawa K."/>
            <person name="Kato D."/>
            <person name="Inagaki T."/>
            <person name="Yuki M."/>
            <person name="Ohkuma M."/>
            <person name="Hongoh Y."/>
        </authorList>
    </citation>
    <scope>NUCLEOTIDE SEQUENCE</scope>
    <source>
        <strain evidence="18">CfP3-15</strain>
    </source>
</reference>
<keyword evidence="12" id="KW-1278">Translocase</keyword>
<dbReference type="GO" id="GO:0046872">
    <property type="term" value="F:metal ion binding"/>
    <property type="evidence" value="ECO:0007669"/>
    <property type="project" value="UniProtKB-KW"/>
</dbReference>
<keyword evidence="4" id="KW-0597">Phosphoprotein</keyword>
<dbReference type="PRINTS" id="PR00120">
    <property type="entry name" value="HATPASE"/>
</dbReference>
<dbReference type="GO" id="GO:0005886">
    <property type="term" value="C:plasma membrane"/>
    <property type="evidence" value="ECO:0007669"/>
    <property type="project" value="TreeGrafter"/>
</dbReference>
<dbReference type="Gene3D" id="3.40.1110.10">
    <property type="entry name" value="Calcium-transporting ATPase, cytoplasmic domain N"/>
    <property type="match status" value="1"/>
</dbReference>
<dbReference type="Pfam" id="PF00122">
    <property type="entry name" value="E1-E2_ATPase"/>
    <property type="match status" value="1"/>
</dbReference>
<dbReference type="Proteomes" id="UP001337580">
    <property type="component" value="Chromosome"/>
</dbReference>
<dbReference type="InterPro" id="IPR006408">
    <property type="entry name" value="P-type_ATPase_IIB"/>
</dbReference>
<evidence type="ECO:0000256" key="13">
    <source>
        <dbReference type="ARBA" id="ARBA00022989"/>
    </source>
</evidence>
<dbReference type="InterPro" id="IPR018303">
    <property type="entry name" value="ATPase_P-typ_P_site"/>
</dbReference>
<gene>
    <name evidence="18" type="ORF">CfP315_0930</name>
</gene>
<dbReference type="SUPFAM" id="SSF81653">
    <property type="entry name" value="Calcium ATPase, transduction domain A"/>
    <property type="match status" value="1"/>
</dbReference>